<protein>
    <recommendedName>
        <fullName evidence="3">Inositol polyphosphate-related phosphatase domain-containing protein</fullName>
    </recommendedName>
</protein>
<dbReference type="SUPFAM" id="SSF56219">
    <property type="entry name" value="DNase I-like"/>
    <property type="match status" value="1"/>
</dbReference>
<proteinExistence type="predicted"/>
<dbReference type="InterPro" id="IPR046985">
    <property type="entry name" value="IP5"/>
</dbReference>
<keyword evidence="2" id="KW-1133">Transmembrane helix</keyword>
<evidence type="ECO:0000256" key="1">
    <source>
        <dbReference type="SAM" id="MobiDB-lite"/>
    </source>
</evidence>
<evidence type="ECO:0000313" key="4">
    <source>
        <dbReference type="EMBL" id="CAK7272601.1"/>
    </source>
</evidence>
<dbReference type="PANTHER" id="PTHR11200:SF286">
    <property type="entry name" value="5-PHOSPHATASE, PUTATIVE (AFU_ORTHOLOGUE AFUA_5G07600)-RELATED"/>
    <property type="match status" value="1"/>
</dbReference>
<feature type="compositionally biased region" description="Polar residues" evidence="1">
    <location>
        <begin position="117"/>
        <end position="126"/>
    </location>
</feature>
<comment type="caution">
    <text evidence="4">The sequence shown here is derived from an EMBL/GenBank/DDBJ whole genome shotgun (WGS) entry which is preliminary data.</text>
</comment>
<dbReference type="PANTHER" id="PTHR11200">
    <property type="entry name" value="INOSITOL 5-PHOSPHATASE"/>
    <property type="match status" value="1"/>
</dbReference>
<organism evidence="4 5">
    <name type="scientific">Sporothrix epigloea</name>
    <dbReference type="NCBI Taxonomy" id="1892477"/>
    <lineage>
        <taxon>Eukaryota</taxon>
        <taxon>Fungi</taxon>
        <taxon>Dikarya</taxon>
        <taxon>Ascomycota</taxon>
        <taxon>Pezizomycotina</taxon>
        <taxon>Sordariomycetes</taxon>
        <taxon>Sordariomycetidae</taxon>
        <taxon>Ophiostomatales</taxon>
        <taxon>Ophiostomataceae</taxon>
        <taxon>Sporothrix</taxon>
    </lineage>
</organism>
<keyword evidence="5" id="KW-1185">Reference proteome</keyword>
<dbReference type="SMART" id="SM00128">
    <property type="entry name" value="IPPc"/>
    <property type="match status" value="1"/>
</dbReference>
<feature type="domain" description="Inositol polyphosphate-related phosphatase" evidence="3">
    <location>
        <begin position="15"/>
        <end position="486"/>
    </location>
</feature>
<accession>A0ABP0DWB6</accession>
<keyword evidence="2" id="KW-0472">Membrane</keyword>
<name>A0ABP0DWB6_9PEZI</name>
<feature type="region of interest" description="Disordered" evidence="1">
    <location>
        <begin position="247"/>
        <end position="279"/>
    </location>
</feature>
<dbReference type="InterPro" id="IPR000300">
    <property type="entry name" value="IPPc"/>
</dbReference>
<dbReference type="Gene3D" id="3.60.10.10">
    <property type="entry name" value="Endonuclease/exonuclease/phosphatase"/>
    <property type="match status" value="1"/>
</dbReference>
<dbReference type="EMBL" id="CAWUON010000092">
    <property type="protein sequence ID" value="CAK7272601.1"/>
    <property type="molecule type" value="Genomic_DNA"/>
</dbReference>
<feature type="transmembrane region" description="Helical" evidence="2">
    <location>
        <begin position="549"/>
        <end position="569"/>
    </location>
</feature>
<feature type="compositionally biased region" description="Acidic residues" evidence="1">
    <location>
        <begin position="107"/>
        <end position="116"/>
    </location>
</feature>
<reference evidence="4 5" key="1">
    <citation type="submission" date="2024-01" db="EMBL/GenBank/DDBJ databases">
        <authorList>
            <person name="Allen C."/>
            <person name="Tagirdzhanova G."/>
        </authorList>
    </citation>
    <scope>NUCLEOTIDE SEQUENCE [LARGE SCALE GENOMIC DNA]</scope>
    <source>
        <strain evidence="4 5">CBS 119000</strain>
    </source>
</reference>
<evidence type="ECO:0000256" key="2">
    <source>
        <dbReference type="SAM" id="Phobius"/>
    </source>
</evidence>
<feature type="compositionally biased region" description="Acidic residues" evidence="1">
    <location>
        <begin position="270"/>
        <end position="279"/>
    </location>
</feature>
<keyword evidence="2" id="KW-0812">Transmembrane</keyword>
<dbReference type="Proteomes" id="UP001642502">
    <property type="component" value="Unassembled WGS sequence"/>
</dbReference>
<evidence type="ECO:0000259" key="3">
    <source>
        <dbReference type="SMART" id="SM00128"/>
    </source>
</evidence>
<sequence>MAQPLCDAARIGSSPTLDLLLLTFNCAKAPINVADFAGHLQRALASHSVASNTTSLPDLVVFSLQEVAPLGCAFVGSYFLDPYLSRFGEALYLAVSRAKDGHQLGDDSNEDDEETGETVQIQQGQPRPQKKAYQPYHFVRQANVGMTAILMFARDPSAVHDVEVAHCGFGVADMGNKGAVGLRISYGNKDAFSASKLSKLTFVATHLAAMEWNVRLRNANWQSIAANLTFGNPKALIAKAASGGDAAAAVRGHHEQGNDETVGAPPSGPEENEAEAAEAAGDEELLLPGQEHHKTDMRRQLQNLSIFRPDSLLFVAGDLNYRISDQSPPDGAVFPTTSTWHTFFERDQLTSERLARRAFHGMNEAPINFPPTYKYSVLSKEQLKNGVVPDNADEVDNQRHAESPESDVTPPVPWKYATHRWPSWCDRVLYLDVPESVKARWRLSRQAHAPLAAGPEVKVLSYQSLPLMRTSDHQPVYFRALVPVLPKSAYEQAEEELLASESDPNGPVDPRIQPPIALDTDAWARRSQARRREIASGAFVILFYTKEGAAVILTTTLVGICLYWTWLGLM</sequence>
<dbReference type="InterPro" id="IPR036691">
    <property type="entry name" value="Endo/exonu/phosph_ase_sf"/>
</dbReference>
<gene>
    <name evidence="4" type="ORF">SEPCBS119000_005212</name>
</gene>
<feature type="region of interest" description="Disordered" evidence="1">
    <location>
        <begin position="102"/>
        <end position="130"/>
    </location>
</feature>
<evidence type="ECO:0000313" key="5">
    <source>
        <dbReference type="Proteomes" id="UP001642502"/>
    </source>
</evidence>
<dbReference type="Pfam" id="PF22669">
    <property type="entry name" value="Exo_endo_phos2"/>
    <property type="match status" value="1"/>
</dbReference>